<protein>
    <submittedName>
        <fullName evidence="1">Uncharacterized protein</fullName>
    </submittedName>
</protein>
<dbReference type="InterPro" id="IPR036397">
    <property type="entry name" value="RNaseH_sf"/>
</dbReference>
<reference evidence="1" key="1">
    <citation type="submission" date="2020-12" db="EMBL/GenBank/DDBJ databases">
        <title>Metabolic potential, ecology and presence of endohyphal bacteria is reflected in genomic diversity of Mucoromycotina.</title>
        <authorList>
            <person name="Muszewska A."/>
            <person name="Okrasinska A."/>
            <person name="Steczkiewicz K."/>
            <person name="Drgas O."/>
            <person name="Orlowska M."/>
            <person name="Perlinska-Lenart U."/>
            <person name="Aleksandrzak-Piekarczyk T."/>
            <person name="Szatraj K."/>
            <person name="Zielenkiewicz U."/>
            <person name="Pilsyk S."/>
            <person name="Malc E."/>
            <person name="Mieczkowski P."/>
            <person name="Kruszewska J.S."/>
            <person name="Biernat P."/>
            <person name="Pawlowska J."/>
        </authorList>
    </citation>
    <scope>NUCLEOTIDE SEQUENCE</scope>
    <source>
        <strain evidence="1">WA0000017839</strain>
    </source>
</reference>
<sequence length="363" mass="41527">MSLALILSQDFYYEINYGQSAILFIIATKAVTDDVKLKFTNLNHDQDYLDVHDSGFWAKKCQILSATSIQSHLKEIPLQKLVALGHFFIQQKRCILSLDKKYDPTIQLLYQIAKEKFEDECPVEEEKLAVIQVLCYKGKTQFRKSIDCIENNEPTEKIMQHALNGECFFMHQARKFDEKQRELTPIEDTPDVSSLTTTTYLNNSSAMDDNTFVENFIANKTGGMSWKRCYEEGKEKGFFSNYTTWKSLKSAHSQKGSDYMKNCVFIDETGFHANLKQSQGWAPKGEKAKVKVLTARTNSTSILGAISAFGLVKVSLRKSIPPNNKKKLNNIQKYTKGTVSNHYFNSIIDILNEMDKYPQMKGF</sequence>
<proteinExistence type="predicted"/>
<comment type="caution">
    <text evidence="1">The sequence shown here is derived from an EMBL/GenBank/DDBJ whole genome shotgun (WGS) entry which is preliminary data.</text>
</comment>
<accession>A0A8H7V4K7</accession>
<dbReference type="AlphaFoldDB" id="A0A8H7V4K7"/>
<dbReference type="Gene3D" id="3.30.420.10">
    <property type="entry name" value="Ribonuclease H-like superfamily/Ribonuclease H"/>
    <property type="match status" value="1"/>
</dbReference>
<keyword evidence="2" id="KW-1185">Reference proteome</keyword>
<evidence type="ECO:0000313" key="2">
    <source>
        <dbReference type="Proteomes" id="UP000603453"/>
    </source>
</evidence>
<gene>
    <name evidence="1" type="ORF">INT47_009532</name>
</gene>
<evidence type="ECO:0000313" key="1">
    <source>
        <dbReference type="EMBL" id="KAG2205267.1"/>
    </source>
</evidence>
<dbReference type="GO" id="GO:0003676">
    <property type="term" value="F:nucleic acid binding"/>
    <property type="evidence" value="ECO:0007669"/>
    <property type="project" value="InterPro"/>
</dbReference>
<dbReference type="EMBL" id="JAEPRD010000038">
    <property type="protein sequence ID" value="KAG2205267.1"/>
    <property type="molecule type" value="Genomic_DNA"/>
</dbReference>
<dbReference type="OrthoDB" id="2281119at2759"/>
<dbReference type="Proteomes" id="UP000603453">
    <property type="component" value="Unassembled WGS sequence"/>
</dbReference>
<organism evidence="1 2">
    <name type="scientific">Mucor saturninus</name>
    <dbReference type="NCBI Taxonomy" id="64648"/>
    <lineage>
        <taxon>Eukaryota</taxon>
        <taxon>Fungi</taxon>
        <taxon>Fungi incertae sedis</taxon>
        <taxon>Mucoromycota</taxon>
        <taxon>Mucoromycotina</taxon>
        <taxon>Mucoromycetes</taxon>
        <taxon>Mucorales</taxon>
        <taxon>Mucorineae</taxon>
        <taxon>Mucoraceae</taxon>
        <taxon>Mucor</taxon>
    </lineage>
</organism>
<name>A0A8H7V4K7_9FUNG</name>